<proteinExistence type="predicted"/>
<dbReference type="EMBL" id="CP048751">
    <property type="protein sequence ID" value="QIH72581.1"/>
    <property type="molecule type" value="Genomic_DNA"/>
</dbReference>
<reference evidence="1 2" key="1">
    <citation type="submission" date="2020-01" db="EMBL/GenBank/DDBJ databases">
        <authorList>
            <person name="Wang S."/>
        </authorList>
    </citation>
    <scope>NUCLEOTIDE SEQUENCE [LARGE SCALE GENOMIC DNA]</scope>
    <source>
        <strain evidence="1 2">D151-2-6</strain>
    </source>
</reference>
<protein>
    <submittedName>
        <fullName evidence="1">Pilus assembly protein CpaD</fullName>
    </submittedName>
</protein>
<dbReference type="AlphaFoldDB" id="A0AB37E605"/>
<name>A0AB37E605_9CAUL</name>
<gene>
    <name evidence="1" type="ORF">GYM46_06210</name>
</gene>
<dbReference type="Pfam" id="PF09476">
    <property type="entry name" value="Pilus_CpaD"/>
    <property type="match status" value="1"/>
</dbReference>
<organism evidence="1 2">
    <name type="scientific">Brevundimonas mediterranea</name>
    <dbReference type="NCBI Taxonomy" id="74329"/>
    <lineage>
        <taxon>Bacteria</taxon>
        <taxon>Pseudomonadati</taxon>
        <taxon>Pseudomonadota</taxon>
        <taxon>Alphaproteobacteria</taxon>
        <taxon>Caulobacterales</taxon>
        <taxon>Caulobacteraceae</taxon>
        <taxon>Brevundimonas</taxon>
    </lineage>
</organism>
<evidence type="ECO:0000313" key="1">
    <source>
        <dbReference type="EMBL" id="QIH72581.1"/>
    </source>
</evidence>
<dbReference type="InterPro" id="IPR019027">
    <property type="entry name" value="Pilus_biogenesis_CpaD-related"/>
</dbReference>
<dbReference type="NCBIfam" id="TIGR02522">
    <property type="entry name" value="pilus_cpaD"/>
    <property type="match status" value="1"/>
</dbReference>
<dbReference type="RefSeq" id="WP_040349189.1">
    <property type="nucleotide sequence ID" value="NZ_CP048751.1"/>
</dbReference>
<dbReference type="InterPro" id="IPR013361">
    <property type="entry name" value="Pilus_CpaD"/>
</dbReference>
<evidence type="ECO:0000313" key="2">
    <source>
        <dbReference type="Proteomes" id="UP000501325"/>
    </source>
</evidence>
<dbReference type="KEGG" id="bmed:GYM46_06210"/>
<dbReference type="PROSITE" id="PS51257">
    <property type="entry name" value="PROKAR_LIPOPROTEIN"/>
    <property type="match status" value="1"/>
</dbReference>
<sequence length="229" mass="23702">MIRTSRTRVLSLILSGSVLGLASCVGGPASLGGPPPLTPTSRYSLQVETGLDRIALAVHEQGLSANQHAALRDLAQRFAAAGAGVIVIEAPAGEDSVAAKTAFDTRAALAQIGLDPNRLRVVSYAGPDPRAPVLVGFETVQAAVPRCGAAWGNLSRTGDNMSGSNFGCAVTANLAAQIADPRDIAAPRALTPPEAGRRSVVFDRYRQGLPTAAPQEQMVQRSRVSTAVE</sequence>
<accession>A0AB37E605</accession>
<dbReference type="Proteomes" id="UP000501325">
    <property type="component" value="Chromosome"/>
</dbReference>